<dbReference type="AlphaFoldDB" id="A0A699J915"/>
<feature type="region of interest" description="Disordered" evidence="1">
    <location>
        <begin position="363"/>
        <end position="427"/>
    </location>
</feature>
<protein>
    <submittedName>
        <fullName evidence="2">Reverse transcriptase domain-containing protein</fullName>
    </submittedName>
</protein>
<gene>
    <name evidence="2" type="ORF">Tci_592947</name>
</gene>
<dbReference type="PANTHER" id="PTHR33067:SF35">
    <property type="entry name" value="ASPARTIC PEPTIDASE DDI1-TYPE DOMAIN-CONTAINING PROTEIN"/>
    <property type="match status" value="1"/>
</dbReference>
<dbReference type="Gene3D" id="3.10.10.10">
    <property type="entry name" value="HIV Type 1 Reverse Transcriptase, subunit A, domain 1"/>
    <property type="match status" value="1"/>
</dbReference>
<dbReference type="GO" id="GO:0003964">
    <property type="term" value="F:RNA-directed DNA polymerase activity"/>
    <property type="evidence" value="ECO:0007669"/>
    <property type="project" value="UniProtKB-KW"/>
</dbReference>
<evidence type="ECO:0000256" key="1">
    <source>
        <dbReference type="SAM" id="MobiDB-lite"/>
    </source>
</evidence>
<feature type="compositionally biased region" description="Low complexity" evidence="1">
    <location>
        <begin position="363"/>
        <end position="377"/>
    </location>
</feature>
<dbReference type="InterPro" id="IPR021109">
    <property type="entry name" value="Peptidase_aspartic_dom_sf"/>
</dbReference>
<dbReference type="SUPFAM" id="SSF56672">
    <property type="entry name" value="DNA/RNA polymerases"/>
    <property type="match status" value="1"/>
</dbReference>
<keyword evidence="2" id="KW-0695">RNA-directed DNA polymerase</keyword>
<dbReference type="EMBL" id="BKCJ010386023">
    <property type="protein sequence ID" value="GFA20975.1"/>
    <property type="molecule type" value="Genomic_DNA"/>
</dbReference>
<organism evidence="2">
    <name type="scientific">Tanacetum cinerariifolium</name>
    <name type="common">Dalmatian daisy</name>
    <name type="synonym">Chrysanthemum cinerariifolium</name>
    <dbReference type="NCBI Taxonomy" id="118510"/>
    <lineage>
        <taxon>Eukaryota</taxon>
        <taxon>Viridiplantae</taxon>
        <taxon>Streptophyta</taxon>
        <taxon>Embryophyta</taxon>
        <taxon>Tracheophyta</taxon>
        <taxon>Spermatophyta</taxon>
        <taxon>Magnoliopsida</taxon>
        <taxon>eudicotyledons</taxon>
        <taxon>Gunneridae</taxon>
        <taxon>Pentapetalae</taxon>
        <taxon>asterids</taxon>
        <taxon>campanulids</taxon>
        <taxon>Asterales</taxon>
        <taxon>Asteraceae</taxon>
        <taxon>Asteroideae</taxon>
        <taxon>Anthemideae</taxon>
        <taxon>Anthemidinae</taxon>
        <taxon>Tanacetum</taxon>
    </lineage>
</organism>
<dbReference type="Gene3D" id="2.40.70.10">
    <property type="entry name" value="Acid Proteases"/>
    <property type="match status" value="1"/>
</dbReference>
<reference evidence="2" key="1">
    <citation type="journal article" date="2019" name="Sci. Rep.">
        <title>Draft genome of Tanacetum cinerariifolium, the natural source of mosquito coil.</title>
        <authorList>
            <person name="Yamashiro T."/>
            <person name="Shiraishi A."/>
            <person name="Satake H."/>
            <person name="Nakayama K."/>
        </authorList>
    </citation>
    <scope>NUCLEOTIDE SEQUENCE</scope>
</reference>
<dbReference type="InterPro" id="IPR043502">
    <property type="entry name" value="DNA/RNA_pol_sf"/>
</dbReference>
<dbReference type="CDD" id="cd00303">
    <property type="entry name" value="retropepsin_like"/>
    <property type="match status" value="1"/>
</dbReference>
<keyword evidence="2" id="KW-0808">Transferase</keyword>
<feature type="compositionally biased region" description="Polar residues" evidence="1">
    <location>
        <begin position="389"/>
        <end position="405"/>
    </location>
</feature>
<accession>A0A699J915</accession>
<proteinExistence type="predicted"/>
<comment type="caution">
    <text evidence="2">The sequence shown here is derived from an EMBL/GenBank/DDBJ whole genome shotgun (WGS) entry which is preliminary data.</text>
</comment>
<evidence type="ECO:0000313" key="2">
    <source>
        <dbReference type="EMBL" id="GFA20975.1"/>
    </source>
</evidence>
<dbReference type="PANTHER" id="PTHR33067">
    <property type="entry name" value="RNA-DIRECTED DNA POLYMERASE-RELATED"/>
    <property type="match status" value="1"/>
</dbReference>
<keyword evidence="2" id="KW-0548">Nucleotidyltransferase</keyword>
<feature type="non-terminal residue" evidence="2">
    <location>
        <position position="868"/>
    </location>
</feature>
<name>A0A699J915_TANCI</name>
<sequence length="868" mass="96867">MVDQCIMAQLLQAPTEGYEDAVVVPAITADNFELKHGLLTLVTNKQFFRHDKEDPHAHIRYFNKITSTLKFPNRFDESFSEAWDRFKDLLRACPHHGFSKLHQLDTVYDALNLKDQDSLNSAAGGNFLDKMPRECLAIIDSKSKDCYSRNKPVVAKVSTNTSTSGISPDVLELKDLVKALLLVKKSQNQAPATMKAVEESCVTCGGAHSYRNCPANDGNIYRDNIQEFVSQAFAVNYNQGNTSYRPLMMSNQIRPHGFPLVPNNQNVQLNQRNNQNRFIQNQNRGNNFNHGPVYQPLVFQPPAYQAPAYQAPAPQTQGVLKEDFSAYVKANDAVMRNMQTQGQNMQNQLTNLTELITKFVNSSSASTSSSGTLPSNTIANPRSDLKAITTRSEATKDTVNPTNNGRTEDVQPQDVQSESPILNPEPVTSPISEPVIALIFKDMSFEISFTDALIPMLKFASTLKALIGNKEKLSEMARTPLNEHCSVVLLKKLPKKLGDPGKFLIPCDFPGMAECLALADLDASINLMPWSVWKRLSLLDLTPMCMTLELADHSISRPVRVAEDVYVKVGSFHFSADFVVVDFDADPRVPLILRRSSLKTGRALIDVFKEYSQEVLGFSDVIASGNPTPYYDPIVSTTSPTLTLFGNSDILFEEIDAFLAIEDDPTSPKVYQSYLDPEGDILLLQAFLNDDPSLPPPNQGNSLPEVRKELKICEAKSDKSSIDEPPEVELKDLPPHLEYAFLEGDDMFPVILAKDLSVEEKTALITVLKSHKRAIAWKLSDIKGIGPEFCTHKILMEEDFEPVVQHQRRVNLKIHDVIKQEVIKLLDAGFIYPIFDILWVSPVHCVPKKGGFTVVENEDNELILTRLV</sequence>